<dbReference type="EMBL" id="BMPF01000001">
    <property type="protein sequence ID" value="GGL25683.1"/>
    <property type="molecule type" value="Genomic_DNA"/>
</dbReference>
<keyword evidence="2" id="KW-1185">Reference proteome</keyword>
<gene>
    <name evidence="1" type="ORF">GCM10009037_06670</name>
</gene>
<dbReference type="RefSeq" id="WP_268245994.1">
    <property type="nucleotide sequence ID" value="NZ_BMPF01000001.1"/>
</dbReference>
<comment type="caution">
    <text evidence="1">The sequence shown here is derived from an EMBL/GenBank/DDBJ whole genome shotgun (WGS) entry which is preliminary data.</text>
</comment>
<organism evidence="1 2">
    <name type="scientific">Halarchaeum grantii</name>
    <dbReference type="NCBI Taxonomy" id="1193105"/>
    <lineage>
        <taxon>Archaea</taxon>
        <taxon>Methanobacteriati</taxon>
        <taxon>Methanobacteriota</taxon>
        <taxon>Stenosarchaea group</taxon>
        <taxon>Halobacteria</taxon>
        <taxon>Halobacteriales</taxon>
        <taxon>Halobacteriaceae</taxon>
    </lineage>
</organism>
<dbReference type="AlphaFoldDB" id="A0A830EZU0"/>
<accession>A0A830EZU0</accession>
<dbReference type="Proteomes" id="UP000628840">
    <property type="component" value="Unassembled WGS sequence"/>
</dbReference>
<proteinExistence type="predicted"/>
<name>A0A830EZU0_9EURY</name>
<sequence>MTETCVECDADTKVVAGPLGPLCRDCAPAVIAAYYGGDGK</sequence>
<evidence type="ECO:0000313" key="2">
    <source>
        <dbReference type="Proteomes" id="UP000628840"/>
    </source>
</evidence>
<reference evidence="1 2" key="1">
    <citation type="journal article" date="2019" name="Int. J. Syst. Evol. Microbiol.">
        <title>The Global Catalogue of Microorganisms (GCM) 10K type strain sequencing project: providing services to taxonomists for standard genome sequencing and annotation.</title>
        <authorList>
            <consortium name="The Broad Institute Genomics Platform"/>
            <consortium name="The Broad Institute Genome Sequencing Center for Infectious Disease"/>
            <person name="Wu L."/>
            <person name="Ma J."/>
        </authorList>
    </citation>
    <scope>NUCLEOTIDE SEQUENCE [LARGE SCALE GENOMIC DNA]</scope>
    <source>
        <strain evidence="1 2">JCM 19585</strain>
    </source>
</reference>
<protein>
    <submittedName>
        <fullName evidence="1">Uncharacterized protein</fullName>
    </submittedName>
</protein>
<evidence type="ECO:0000313" key="1">
    <source>
        <dbReference type="EMBL" id="GGL25683.1"/>
    </source>
</evidence>